<name>A0A2V2V745_TRYCR</name>
<sequence length="246" mass="27734">MLRSSYIWFHGQAARSNSVLAALLRIRQQHQRPSHPINRRDASLQVISPSRDLSVSSSLERQQLVDEAMKILRKEVRGGDALSDVDAASAAFCVEVGKLLSVAAVFGPPRQPLVLPRHCSGYARTRNSWCPTRQVMSICVPLLNLKDGKTAGRRFVIEELSGPLLQALESPASPTVSSESDLKQHRSAIVSVLVLWEDCWKVTAVMRMEGRRLWARKVSFPSHRLRIVRCSIRGHYCFLQRPLMRF</sequence>
<dbReference type="VEuPathDB" id="TriTrypDB:TcBrA4_0016780"/>
<dbReference type="VEuPathDB" id="TriTrypDB:C4B63_48g120"/>
<dbReference type="VEuPathDB" id="TriTrypDB:C3747_342g13"/>
<organism evidence="1 2">
    <name type="scientific">Trypanosoma cruzi</name>
    <dbReference type="NCBI Taxonomy" id="5693"/>
    <lineage>
        <taxon>Eukaryota</taxon>
        <taxon>Discoba</taxon>
        <taxon>Euglenozoa</taxon>
        <taxon>Kinetoplastea</taxon>
        <taxon>Metakinetoplastina</taxon>
        <taxon>Trypanosomatida</taxon>
        <taxon>Trypanosomatidae</taxon>
        <taxon>Trypanosoma</taxon>
        <taxon>Schizotrypanum</taxon>
    </lineage>
</organism>
<dbReference type="VEuPathDB" id="TriTrypDB:TCDM_03179"/>
<dbReference type="VEuPathDB" id="TriTrypDB:Tc_MARK_3695"/>
<comment type="caution">
    <text evidence="1">The sequence shown here is derived from an EMBL/GenBank/DDBJ whole genome shotgun (WGS) entry which is preliminary data.</text>
</comment>
<reference evidence="1 2" key="1">
    <citation type="journal article" date="2018" name="Microb. Genom.">
        <title>Expanding an expanded genome: long-read sequencing of Trypanosoma cruzi.</title>
        <authorList>
            <person name="Berna L."/>
            <person name="Rodriguez M."/>
            <person name="Chiribao M.L."/>
            <person name="Parodi-Talice A."/>
            <person name="Pita S."/>
            <person name="Rijo G."/>
            <person name="Alvarez-Valin F."/>
            <person name="Robello C."/>
        </authorList>
    </citation>
    <scope>NUCLEOTIDE SEQUENCE [LARGE SCALE GENOMIC DNA]</scope>
    <source>
        <strain evidence="1 2">TCC</strain>
    </source>
</reference>
<dbReference type="EMBL" id="PRFC01000342">
    <property type="protein sequence ID" value="PWU91346.1"/>
    <property type="molecule type" value="Genomic_DNA"/>
</dbReference>
<gene>
    <name evidence="1" type="ORF">C3747_342g13</name>
</gene>
<dbReference type="VEuPathDB" id="TriTrypDB:TcG_05085"/>
<dbReference type="Proteomes" id="UP000246078">
    <property type="component" value="Unassembled WGS sequence"/>
</dbReference>
<dbReference type="VEuPathDB" id="TriTrypDB:BCY84_10816"/>
<protein>
    <submittedName>
        <fullName evidence="1">Uncharacterized protein</fullName>
    </submittedName>
</protein>
<dbReference type="AlphaFoldDB" id="A0A2V2V745"/>
<proteinExistence type="predicted"/>
<dbReference type="VEuPathDB" id="TriTrypDB:TCSYLVIO_004947"/>
<evidence type="ECO:0000313" key="2">
    <source>
        <dbReference type="Proteomes" id="UP000246078"/>
    </source>
</evidence>
<accession>A0A2V2V745</accession>
<dbReference type="VEuPathDB" id="TriTrypDB:TcCLB.507641.40"/>
<evidence type="ECO:0000313" key="1">
    <source>
        <dbReference type="EMBL" id="PWU91346.1"/>
    </source>
</evidence>
<dbReference type="VEuPathDB" id="TriTrypDB:ECC02_001851"/>